<dbReference type="InterPro" id="IPR051819">
    <property type="entry name" value="PTS_sugar-specific_EIIB"/>
</dbReference>
<dbReference type="EMBL" id="NBXE01000029">
    <property type="protein sequence ID" value="RFA26057.1"/>
    <property type="molecule type" value="Genomic_DNA"/>
</dbReference>
<dbReference type="GO" id="GO:0016301">
    <property type="term" value="F:kinase activity"/>
    <property type="evidence" value="ECO:0007669"/>
    <property type="project" value="UniProtKB-KW"/>
</dbReference>
<evidence type="ECO:0000256" key="6">
    <source>
        <dbReference type="ARBA" id="ARBA00022777"/>
    </source>
</evidence>
<dbReference type="InterPro" id="IPR003501">
    <property type="entry name" value="PTS_EIIB_2/3"/>
</dbReference>
<dbReference type="PANTHER" id="PTHR34581">
    <property type="entry name" value="PTS SYSTEM N,N'-DIACETYLCHITOBIOSE-SPECIFIC EIIB COMPONENT"/>
    <property type="match status" value="1"/>
</dbReference>
<protein>
    <recommendedName>
        <fullName evidence="8">PTS EIIB type-3 domain-containing protein</fullName>
    </recommendedName>
</protein>
<evidence type="ECO:0000313" key="10">
    <source>
        <dbReference type="Proteomes" id="UP000257080"/>
    </source>
</evidence>
<evidence type="ECO:0000256" key="1">
    <source>
        <dbReference type="ARBA" id="ARBA00022448"/>
    </source>
</evidence>
<evidence type="ECO:0000256" key="2">
    <source>
        <dbReference type="ARBA" id="ARBA00022553"/>
    </source>
</evidence>
<comment type="caution">
    <text evidence="9">The sequence shown here is derived from an EMBL/GenBank/DDBJ whole genome shotgun (WGS) entry which is preliminary data.</text>
</comment>
<dbReference type="RefSeq" id="WP_116419284.1">
    <property type="nucleotide sequence ID" value="NZ_NBXC01000024.1"/>
</dbReference>
<dbReference type="PANTHER" id="PTHR34581:SF2">
    <property type="entry name" value="PTS SYSTEM N,N'-DIACETYLCHITOBIOSE-SPECIFIC EIIB COMPONENT"/>
    <property type="match status" value="1"/>
</dbReference>
<gene>
    <name evidence="9" type="ORF">B7R25_12490</name>
</gene>
<keyword evidence="2" id="KW-0597">Phosphoprotein</keyword>
<evidence type="ECO:0000259" key="8">
    <source>
        <dbReference type="PROSITE" id="PS51100"/>
    </source>
</evidence>
<reference evidence="9 10" key="1">
    <citation type="submission" date="2017-04" db="EMBL/GenBank/DDBJ databases">
        <title>Comparative genome analysis of Subtercola boreus.</title>
        <authorList>
            <person name="Cho Y.-J."/>
            <person name="Cho A."/>
            <person name="Kim O.-S."/>
            <person name="Lee J.-I."/>
        </authorList>
    </citation>
    <scope>NUCLEOTIDE SEQUENCE [LARGE SCALE GENOMIC DNA]</scope>
    <source>
        <strain evidence="9 10">P28004</strain>
    </source>
</reference>
<dbReference type="PROSITE" id="PS51100">
    <property type="entry name" value="PTS_EIIB_TYPE_3"/>
    <property type="match status" value="1"/>
</dbReference>
<feature type="domain" description="PTS EIIB type-3" evidence="8">
    <location>
        <begin position="1"/>
        <end position="106"/>
    </location>
</feature>
<dbReference type="Gene3D" id="3.40.50.2300">
    <property type="match status" value="1"/>
</dbReference>
<feature type="modified residue" description="Phosphocysteine; by EIIA" evidence="7">
    <location>
        <position position="8"/>
    </location>
</feature>
<dbReference type="AlphaFoldDB" id="A0A3E0W9N9"/>
<keyword evidence="1" id="KW-0813">Transport</keyword>
<evidence type="ECO:0000256" key="4">
    <source>
        <dbReference type="ARBA" id="ARBA00022679"/>
    </source>
</evidence>
<evidence type="ECO:0000313" key="9">
    <source>
        <dbReference type="EMBL" id="RFA26057.1"/>
    </source>
</evidence>
<keyword evidence="3" id="KW-0762">Sugar transport</keyword>
<keyword evidence="4" id="KW-0808">Transferase</keyword>
<evidence type="ECO:0000256" key="7">
    <source>
        <dbReference type="PROSITE-ProRule" id="PRU00423"/>
    </source>
</evidence>
<dbReference type="SUPFAM" id="SSF52794">
    <property type="entry name" value="PTS system IIB component-like"/>
    <property type="match status" value="1"/>
</dbReference>
<name>A0A3E0W9N9_9MICO</name>
<keyword evidence="5" id="KW-0598">Phosphotransferase system</keyword>
<dbReference type="OrthoDB" id="9808134at2"/>
<sequence length="118" mass="12361">MKNILVVCGAGASSTFLAHRMRTAARARGFEATVKAVSQPALDSRMPGIDVLLVGPHLAAALGTLREAAARYDVPVALLPDTVFGQGGEDDALDLAIGTMPDTDLAQFPAHRTTKEFS</sequence>
<dbReference type="InterPro" id="IPR036095">
    <property type="entry name" value="PTS_EIIB-like_sf"/>
</dbReference>
<proteinExistence type="predicted"/>
<organism evidence="9 10">
    <name type="scientific">Subtercola boreus</name>
    <dbReference type="NCBI Taxonomy" id="120213"/>
    <lineage>
        <taxon>Bacteria</taxon>
        <taxon>Bacillati</taxon>
        <taxon>Actinomycetota</taxon>
        <taxon>Actinomycetes</taxon>
        <taxon>Micrococcales</taxon>
        <taxon>Microbacteriaceae</taxon>
        <taxon>Subtercola</taxon>
    </lineage>
</organism>
<keyword evidence="6" id="KW-0418">Kinase</keyword>
<dbReference type="InterPro" id="IPR013012">
    <property type="entry name" value="PTS_EIIB_3"/>
</dbReference>
<dbReference type="GO" id="GO:0008982">
    <property type="term" value="F:protein-N(PI)-phosphohistidine-sugar phosphotransferase activity"/>
    <property type="evidence" value="ECO:0007669"/>
    <property type="project" value="InterPro"/>
</dbReference>
<accession>A0A3E0W9N9</accession>
<dbReference type="Proteomes" id="UP000257080">
    <property type="component" value="Unassembled WGS sequence"/>
</dbReference>
<dbReference type="GO" id="GO:0009401">
    <property type="term" value="P:phosphoenolpyruvate-dependent sugar phosphotransferase system"/>
    <property type="evidence" value="ECO:0007669"/>
    <property type="project" value="UniProtKB-KW"/>
</dbReference>
<evidence type="ECO:0000256" key="5">
    <source>
        <dbReference type="ARBA" id="ARBA00022683"/>
    </source>
</evidence>
<dbReference type="Pfam" id="PF02302">
    <property type="entry name" value="PTS_IIB"/>
    <property type="match status" value="1"/>
</dbReference>
<evidence type="ECO:0000256" key="3">
    <source>
        <dbReference type="ARBA" id="ARBA00022597"/>
    </source>
</evidence>